<name>A0ACC0AQ50_CATRO</name>
<comment type="caution">
    <text evidence="1">The sequence shown here is derived from an EMBL/GenBank/DDBJ whole genome shotgun (WGS) entry which is preliminary data.</text>
</comment>
<proteinExistence type="predicted"/>
<evidence type="ECO:0000313" key="2">
    <source>
        <dbReference type="Proteomes" id="UP001060085"/>
    </source>
</evidence>
<organism evidence="1 2">
    <name type="scientific">Catharanthus roseus</name>
    <name type="common">Madagascar periwinkle</name>
    <name type="synonym">Vinca rosea</name>
    <dbReference type="NCBI Taxonomy" id="4058"/>
    <lineage>
        <taxon>Eukaryota</taxon>
        <taxon>Viridiplantae</taxon>
        <taxon>Streptophyta</taxon>
        <taxon>Embryophyta</taxon>
        <taxon>Tracheophyta</taxon>
        <taxon>Spermatophyta</taxon>
        <taxon>Magnoliopsida</taxon>
        <taxon>eudicotyledons</taxon>
        <taxon>Gunneridae</taxon>
        <taxon>Pentapetalae</taxon>
        <taxon>asterids</taxon>
        <taxon>lamiids</taxon>
        <taxon>Gentianales</taxon>
        <taxon>Apocynaceae</taxon>
        <taxon>Rauvolfioideae</taxon>
        <taxon>Vinceae</taxon>
        <taxon>Catharanthinae</taxon>
        <taxon>Catharanthus</taxon>
    </lineage>
</organism>
<keyword evidence="2" id="KW-1185">Reference proteome</keyword>
<dbReference type="EMBL" id="CM044705">
    <property type="protein sequence ID" value="KAI5662861.1"/>
    <property type="molecule type" value="Genomic_DNA"/>
</dbReference>
<gene>
    <name evidence="1" type="ORF">M9H77_22184</name>
</gene>
<reference evidence="2" key="1">
    <citation type="journal article" date="2023" name="Nat. Plants">
        <title>Single-cell RNA sequencing provides a high-resolution roadmap for understanding the multicellular compartmentation of specialized metabolism.</title>
        <authorList>
            <person name="Sun S."/>
            <person name="Shen X."/>
            <person name="Li Y."/>
            <person name="Li Y."/>
            <person name="Wang S."/>
            <person name="Li R."/>
            <person name="Zhang H."/>
            <person name="Shen G."/>
            <person name="Guo B."/>
            <person name="Wei J."/>
            <person name="Xu J."/>
            <person name="St-Pierre B."/>
            <person name="Chen S."/>
            <person name="Sun C."/>
        </authorList>
    </citation>
    <scope>NUCLEOTIDE SEQUENCE [LARGE SCALE GENOMIC DNA]</scope>
</reference>
<dbReference type="Proteomes" id="UP001060085">
    <property type="component" value="Linkage Group LG05"/>
</dbReference>
<sequence length="196" mass="22652">MRDLKKFTTAALIPLLRRSSNQNDLFTITIYLPYYYKLLMNKKKKQKSRSYLLQQESSSFSFRSDRLSEKLLESSLSLPAKASPFLSQPSHTHGVKEDNRYRLSVKESRRAKENTNRQSVRKKRERRQKVRERVWEAAVASTEKEELGQAGRKEQYIAKSPGSGQVEPGPPSIKDQPAHSTLMRPSPVIHHRDKKG</sequence>
<protein>
    <submittedName>
        <fullName evidence="1">Uncharacterized protein</fullName>
    </submittedName>
</protein>
<evidence type="ECO:0000313" key="1">
    <source>
        <dbReference type="EMBL" id="KAI5662861.1"/>
    </source>
</evidence>
<accession>A0ACC0AQ50</accession>